<evidence type="ECO:0000313" key="4">
    <source>
        <dbReference type="Proteomes" id="UP000829196"/>
    </source>
</evidence>
<dbReference type="InterPro" id="IPR040256">
    <property type="entry name" value="At4g02000-like"/>
</dbReference>
<dbReference type="EMBL" id="JAGYWB010000012">
    <property type="protein sequence ID" value="KAI0502675.1"/>
    <property type="molecule type" value="Genomic_DNA"/>
</dbReference>
<proteinExistence type="predicted"/>
<dbReference type="Pfam" id="PF14392">
    <property type="entry name" value="zf-CCHC_4"/>
    <property type="match status" value="1"/>
</dbReference>
<feature type="compositionally biased region" description="Polar residues" evidence="1">
    <location>
        <begin position="87"/>
        <end position="100"/>
    </location>
</feature>
<feature type="domain" description="Zinc knuckle CX2CX4HX4C" evidence="2">
    <location>
        <begin position="51"/>
        <end position="70"/>
    </location>
</feature>
<dbReference type="PANTHER" id="PTHR31286:SF180">
    <property type="entry name" value="OS10G0362600 PROTEIN"/>
    <property type="match status" value="1"/>
</dbReference>
<evidence type="ECO:0000313" key="3">
    <source>
        <dbReference type="EMBL" id="KAI0502675.1"/>
    </source>
</evidence>
<feature type="region of interest" description="Disordered" evidence="1">
    <location>
        <begin position="72"/>
        <end position="117"/>
    </location>
</feature>
<gene>
    <name evidence="3" type="ORF">KFK09_017632</name>
</gene>
<dbReference type="InterPro" id="IPR025836">
    <property type="entry name" value="Zn_knuckle_CX2CX4HX4C"/>
</dbReference>
<evidence type="ECO:0000259" key="2">
    <source>
        <dbReference type="Pfam" id="PF14392"/>
    </source>
</evidence>
<organism evidence="3 4">
    <name type="scientific">Dendrobium nobile</name>
    <name type="common">Orchid</name>
    <dbReference type="NCBI Taxonomy" id="94219"/>
    <lineage>
        <taxon>Eukaryota</taxon>
        <taxon>Viridiplantae</taxon>
        <taxon>Streptophyta</taxon>
        <taxon>Embryophyta</taxon>
        <taxon>Tracheophyta</taxon>
        <taxon>Spermatophyta</taxon>
        <taxon>Magnoliopsida</taxon>
        <taxon>Liliopsida</taxon>
        <taxon>Asparagales</taxon>
        <taxon>Orchidaceae</taxon>
        <taxon>Epidendroideae</taxon>
        <taxon>Malaxideae</taxon>
        <taxon>Dendrobiinae</taxon>
        <taxon>Dendrobium</taxon>
    </lineage>
</organism>
<accession>A0A8T3B7U9</accession>
<comment type="caution">
    <text evidence="3">The sequence shown here is derived from an EMBL/GenBank/DDBJ whole genome shotgun (WGS) entry which is preliminary data.</text>
</comment>
<keyword evidence="4" id="KW-1185">Reference proteome</keyword>
<sequence length="117" mass="13112">MVGKPYLIDGNMFQWGRREFGRVCIRINLESKLPLGVWIEEKTGRFHQKIEYERIPIFYFNCGIIGHNKESYKEGNGDNSIAEEVSGSGTNNAGRNSQAANRAVGSVEETGYGPLLQ</sequence>
<protein>
    <recommendedName>
        <fullName evidence="2">Zinc knuckle CX2CX4HX4C domain-containing protein</fullName>
    </recommendedName>
</protein>
<name>A0A8T3B7U9_DENNO</name>
<dbReference type="Proteomes" id="UP000829196">
    <property type="component" value="Unassembled WGS sequence"/>
</dbReference>
<dbReference type="PANTHER" id="PTHR31286">
    <property type="entry name" value="GLYCINE-RICH CELL WALL STRUCTURAL PROTEIN 1.8-LIKE"/>
    <property type="match status" value="1"/>
</dbReference>
<dbReference type="OrthoDB" id="1096772at2759"/>
<evidence type="ECO:0000256" key="1">
    <source>
        <dbReference type="SAM" id="MobiDB-lite"/>
    </source>
</evidence>
<dbReference type="AlphaFoldDB" id="A0A8T3B7U9"/>
<reference evidence="3" key="1">
    <citation type="journal article" date="2022" name="Front. Genet.">
        <title>Chromosome-Scale Assembly of the Dendrobium nobile Genome Provides Insights Into the Molecular Mechanism of the Biosynthesis of the Medicinal Active Ingredient of Dendrobium.</title>
        <authorList>
            <person name="Xu Q."/>
            <person name="Niu S.-C."/>
            <person name="Li K.-L."/>
            <person name="Zheng P.-J."/>
            <person name="Zhang X.-J."/>
            <person name="Jia Y."/>
            <person name="Liu Y."/>
            <person name="Niu Y.-X."/>
            <person name="Yu L.-H."/>
            <person name="Chen D.-F."/>
            <person name="Zhang G.-Q."/>
        </authorList>
    </citation>
    <scope>NUCLEOTIDE SEQUENCE</scope>
    <source>
        <tissue evidence="3">Leaf</tissue>
    </source>
</reference>